<keyword evidence="1" id="KW-0472">Membrane</keyword>
<dbReference type="Proteomes" id="UP000494365">
    <property type="component" value="Unassembled WGS sequence"/>
</dbReference>
<dbReference type="AlphaFoldDB" id="A0A6S7D167"/>
<keyword evidence="3" id="KW-1185">Reference proteome</keyword>
<feature type="transmembrane region" description="Helical" evidence="1">
    <location>
        <begin position="51"/>
        <end position="68"/>
    </location>
</feature>
<reference evidence="2 3" key="1">
    <citation type="submission" date="2020-04" db="EMBL/GenBank/DDBJ databases">
        <authorList>
            <person name="De Canck E."/>
        </authorList>
    </citation>
    <scope>NUCLEOTIDE SEQUENCE [LARGE SCALE GENOMIC DNA]</scope>
    <source>
        <strain evidence="2 3">LMG 28614</strain>
    </source>
</reference>
<accession>A0A6S7D167</accession>
<evidence type="ECO:0000256" key="1">
    <source>
        <dbReference type="SAM" id="Phobius"/>
    </source>
</evidence>
<keyword evidence="1" id="KW-1133">Transmembrane helix</keyword>
<keyword evidence="1" id="KW-0812">Transmembrane</keyword>
<gene>
    <name evidence="2" type="ORF">LMG28614_03696</name>
</gene>
<protein>
    <submittedName>
        <fullName evidence="2">Uncharacterized protein</fullName>
    </submittedName>
</protein>
<evidence type="ECO:0000313" key="3">
    <source>
        <dbReference type="Proteomes" id="UP000494365"/>
    </source>
</evidence>
<dbReference type="EMBL" id="CADIKK010000016">
    <property type="protein sequence ID" value="CAB3793328.1"/>
    <property type="molecule type" value="Genomic_DNA"/>
</dbReference>
<evidence type="ECO:0000313" key="2">
    <source>
        <dbReference type="EMBL" id="CAB3793328.1"/>
    </source>
</evidence>
<name>A0A6S7D167_9BURK</name>
<sequence length="110" mass="13102">MLTERALYGKASNPYVTSSGAHVHQIGADVHKQREIFPEFRCLLYQERQSFFSLEMAGIAWYIAYMNFFDWDMLSSYAKIELFTFAFSWTLIKKLCLKDLLDERHFEREL</sequence>
<proteinExistence type="predicted"/>
<organism evidence="2 3">
    <name type="scientific">Paraburkholderia ultramafica</name>
    <dbReference type="NCBI Taxonomy" id="1544867"/>
    <lineage>
        <taxon>Bacteria</taxon>
        <taxon>Pseudomonadati</taxon>
        <taxon>Pseudomonadota</taxon>
        <taxon>Betaproteobacteria</taxon>
        <taxon>Burkholderiales</taxon>
        <taxon>Burkholderiaceae</taxon>
        <taxon>Paraburkholderia</taxon>
    </lineage>
</organism>